<dbReference type="Proteomes" id="UP001202328">
    <property type="component" value="Unassembled WGS sequence"/>
</dbReference>
<dbReference type="EMBL" id="JAJJMB010012161">
    <property type="protein sequence ID" value="KAI3885334.1"/>
    <property type="molecule type" value="Genomic_DNA"/>
</dbReference>
<organism evidence="1 2">
    <name type="scientific">Papaver atlanticum</name>
    <dbReference type="NCBI Taxonomy" id="357466"/>
    <lineage>
        <taxon>Eukaryota</taxon>
        <taxon>Viridiplantae</taxon>
        <taxon>Streptophyta</taxon>
        <taxon>Embryophyta</taxon>
        <taxon>Tracheophyta</taxon>
        <taxon>Spermatophyta</taxon>
        <taxon>Magnoliopsida</taxon>
        <taxon>Ranunculales</taxon>
        <taxon>Papaveraceae</taxon>
        <taxon>Papaveroideae</taxon>
        <taxon>Papaver</taxon>
    </lineage>
</organism>
<sequence length="86" mass="9788">MTLFPFWSVFRLTLAAITPVLYVANRWGIWQSTLGCLTPYWLLKGFLKSTEIVVRIFCAMTARKKEIRDSTGCIINAGFVVHTTSE</sequence>
<comment type="caution">
    <text evidence="1">The sequence shown here is derived from an EMBL/GenBank/DDBJ whole genome shotgun (WGS) entry which is preliminary data.</text>
</comment>
<name>A0AAD4XCL8_9MAGN</name>
<reference evidence="1" key="1">
    <citation type="submission" date="2022-04" db="EMBL/GenBank/DDBJ databases">
        <title>A functionally conserved STORR gene fusion in Papaver species that diverged 16.8 million years ago.</title>
        <authorList>
            <person name="Catania T."/>
        </authorList>
    </citation>
    <scope>NUCLEOTIDE SEQUENCE</scope>
    <source>
        <strain evidence="1">S-188037</strain>
    </source>
</reference>
<evidence type="ECO:0000313" key="1">
    <source>
        <dbReference type="EMBL" id="KAI3885334.1"/>
    </source>
</evidence>
<protein>
    <submittedName>
        <fullName evidence="1">Uncharacterized protein</fullName>
    </submittedName>
</protein>
<dbReference type="AlphaFoldDB" id="A0AAD4XCL8"/>
<evidence type="ECO:0000313" key="2">
    <source>
        <dbReference type="Proteomes" id="UP001202328"/>
    </source>
</evidence>
<proteinExistence type="predicted"/>
<accession>A0AAD4XCL8</accession>
<gene>
    <name evidence="1" type="ORF">MKW98_002726</name>
</gene>
<keyword evidence="2" id="KW-1185">Reference proteome</keyword>